<evidence type="ECO:0000313" key="6">
    <source>
        <dbReference type="EMBL" id="PWR13623.1"/>
    </source>
</evidence>
<evidence type="ECO:0000259" key="5">
    <source>
        <dbReference type="PROSITE" id="PS51078"/>
    </source>
</evidence>
<dbReference type="SMART" id="SM00346">
    <property type="entry name" value="HTH_ICLR"/>
    <property type="match status" value="1"/>
</dbReference>
<dbReference type="PANTHER" id="PTHR30136:SF8">
    <property type="entry name" value="TRANSCRIPTIONAL REGULATORY PROTEIN"/>
    <property type="match status" value="1"/>
</dbReference>
<gene>
    <name evidence="6" type="ORF">DKT69_20035</name>
</gene>
<dbReference type="InterPro" id="IPR050707">
    <property type="entry name" value="HTH_MetabolicPath_Reg"/>
</dbReference>
<dbReference type="InterPro" id="IPR029016">
    <property type="entry name" value="GAF-like_dom_sf"/>
</dbReference>
<accession>A0A317DLI7</accession>
<dbReference type="InterPro" id="IPR036390">
    <property type="entry name" value="WH_DNA-bd_sf"/>
</dbReference>
<sequence>MSGGRMPSEVPAVASSVRILETLAAEWPAAVSPGRLVSELGLNRSTCYNILGTLQSMGWAANMGDRAGWTLGPRLLSLTGVNTTLSAVVVQDALNELSRELALVVFAAERDGSGGYIVTAKGERRTGVRVTIGIGDRFPFSAPAIMQAFEAWAPFDQFEGRVRRHSLQKFTEHTVTDLDELKKVFARVRRIGYSQSLREYDLAQGAVATPVFDGRGRVNLVLTTIAFSSELNENTVAEFGARLRDGAERLMQRIGGTRPALADDVEDDLETTPA</sequence>
<dbReference type="PANTHER" id="PTHR30136">
    <property type="entry name" value="HELIX-TURN-HELIX TRANSCRIPTIONAL REGULATOR, ICLR FAMILY"/>
    <property type="match status" value="1"/>
</dbReference>
<reference evidence="6 7" key="1">
    <citation type="submission" date="2018-05" db="EMBL/GenBank/DDBJ databases">
        <title>Micromonosporas from Atacama Desert.</title>
        <authorList>
            <person name="Carro L."/>
            <person name="Golinska P."/>
            <person name="Klenk H.-P."/>
            <person name="Goodfellow M."/>
        </authorList>
    </citation>
    <scope>NUCLEOTIDE SEQUENCE [LARGE SCALE GENOMIC DNA]</scope>
    <source>
        <strain evidence="6 7">4G51</strain>
    </source>
</reference>
<evidence type="ECO:0000256" key="1">
    <source>
        <dbReference type="ARBA" id="ARBA00023015"/>
    </source>
</evidence>
<dbReference type="AlphaFoldDB" id="A0A317DLI7"/>
<feature type="domain" description="IclR-ED" evidence="5">
    <location>
        <begin position="74"/>
        <end position="256"/>
    </location>
</feature>
<dbReference type="Pfam" id="PF01614">
    <property type="entry name" value="IclR_C"/>
    <property type="match status" value="1"/>
</dbReference>
<dbReference type="InterPro" id="IPR036388">
    <property type="entry name" value="WH-like_DNA-bd_sf"/>
</dbReference>
<dbReference type="Gene3D" id="1.10.10.10">
    <property type="entry name" value="Winged helix-like DNA-binding domain superfamily/Winged helix DNA-binding domain"/>
    <property type="match status" value="1"/>
</dbReference>
<comment type="caution">
    <text evidence="6">The sequence shown here is derived from an EMBL/GenBank/DDBJ whole genome shotgun (WGS) entry which is preliminary data.</text>
</comment>
<dbReference type="GO" id="GO:0003700">
    <property type="term" value="F:DNA-binding transcription factor activity"/>
    <property type="evidence" value="ECO:0007669"/>
    <property type="project" value="TreeGrafter"/>
</dbReference>
<evidence type="ECO:0000259" key="4">
    <source>
        <dbReference type="PROSITE" id="PS51077"/>
    </source>
</evidence>
<evidence type="ECO:0008006" key="8">
    <source>
        <dbReference type="Google" id="ProtNLM"/>
    </source>
</evidence>
<evidence type="ECO:0000256" key="2">
    <source>
        <dbReference type="ARBA" id="ARBA00023125"/>
    </source>
</evidence>
<name>A0A317DLI7_9ACTN</name>
<dbReference type="InterPro" id="IPR005471">
    <property type="entry name" value="Tscrpt_reg_IclR_N"/>
</dbReference>
<keyword evidence="1" id="KW-0805">Transcription regulation</keyword>
<dbReference type="InterPro" id="IPR014757">
    <property type="entry name" value="Tscrpt_reg_IclR_C"/>
</dbReference>
<dbReference type="Pfam" id="PF09339">
    <property type="entry name" value="HTH_IclR"/>
    <property type="match status" value="1"/>
</dbReference>
<evidence type="ECO:0000313" key="7">
    <source>
        <dbReference type="Proteomes" id="UP000246050"/>
    </source>
</evidence>
<keyword evidence="3" id="KW-0804">Transcription</keyword>
<evidence type="ECO:0000256" key="3">
    <source>
        <dbReference type="ARBA" id="ARBA00023163"/>
    </source>
</evidence>
<dbReference type="Proteomes" id="UP000246050">
    <property type="component" value="Unassembled WGS sequence"/>
</dbReference>
<dbReference type="PROSITE" id="PS51077">
    <property type="entry name" value="HTH_ICLR"/>
    <property type="match status" value="1"/>
</dbReference>
<dbReference type="SUPFAM" id="SSF46785">
    <property type="entry name" value="Winged helix' DNA-binding domain"/>
    <property type="match status" value="1"/>
</dbReference>
<feature type="domain" description="HTH iclR-type" evidence="4">
    <location>
        <begin position="10"/>
        <end position="73"/>
    </location>
</feature>
<keyword evidence="2" id="KW-0238">DNA-binding</keyword>
<protein>
    <recommendedName>
        <fullName evidence="8">IclR family transcriptional regulator</fullName>
    </recommendedName>
</protein>
<dbReference type="GO" id="GO:0003677">
    <property type="term" value="F:DNA binding"/>
    <property type="evidence" value="ECO:0007669"/>
    <property type="project" value="UniProtKB-KW"/>
</dbReference>
<dbReference type="SUPFAM" id="SSF55781">
    <property type="entry name" value="GAF domain-like"/>
    <property type="match status" value="1"/>
</dbReference>
<dbReference type="PROSITE" id="PS51078">
    <property type="entry name" value="ICLR_ED"/>
    <property type="match status" value="1"/>
</dbReference>
<organism evidence="6 7">
    <name type="scientific">Micromonospora sicca</name>
    <dbReference type="NCBI Taxonomy" id="2202420"/>
    <lineage>
        <taxon>Bacteria</taxon>
        <taxon>Bacillati</taxon>
        <taxon>Actinomycetota</taxon>
        <taxon>Actinomycetes</taxon>
        <taxon>Micromonosporales</taxon>
        <taxon>Micromonosporaceae</taxon>
        <taxon>Micromonospora</taxon>
    </lineage>
</organism>
<dbReference type="EMBL" id="QGKS01000258">
    <property type="protein sequence ID" value="PWR13623.1"/>
    <property type="molecule type" value="Genomic_DNA"/>
</dbReference>
<proteinExistence type="predicted"/>
<dbReference type="Gene3D" id="3.30.450.40">
    <property type="match status" value="1"/>
</dbReference>
<dbReference type="GO" id="GO:0045892">
    <property type="term" value="P:negative regulation of DNA-templated transcription"/>
    <property type="evidence" value="ECO:0007669"/>
    <property type="project" value="TreeGrafter"/>
</dbReference>